<gene>
    <name evidence="3" type="ORF">VD17_29910</name>
</gene>
<evidence type="ECO:0000313" key="3">
    <source>
        <dbReference type="EMBL" id="KJZ60079.1"/>
    </source>
</evidence>
<evidence type="ECO:0000313" key="4">
    <source>
        <dbReference type="Proteomes" id="UP000033400"/>
    </source>
</evidence>
<feature type="signal peptide" evidence="2">
    <location>
        <begin position="1"/>
        <end position="25"/>
    </location>
</feature>
<evidence type="ECO:0000256" key="2">
    <source>
        <dbReference type="SAM" id="SignalP"/>
    </source>
</evidence>
<dbReference type="EMBL" id="LACH01000088">
    <property type="protein sequence ID" value="KJZ60079.1"/>
    <property type="molecule type" value="Genomic_DNA"/>
</dbReference>
<name>A0A0F4UUJ3_PSEFL</name>
<comment type="caution">
    <text evidence="3">The sequence shown here is derived from an EMBL/GenBank/DDBJ whole genome shotgun (WGS) entry which is preliminary data.</text>
</comment>
<evidence type="ECO:0000256" key="1">
    <source>
        <dbReference type="SAM" id="MobiDB-lite"/>
    </source>
</evidence>
<proteinExistence type="predicted"/>
<accession>A0A0F4UUJ3</accession>
<dbReference type="OrthoDB" id="7031592at2"/>
<dbReference type="RefSeq" id="WP_046056981.1">
    <property type="nucleotide sequence ID" value="NZ_LACH01000088.1"/>
</dbReference>
<feature type="chain" id="PRO_5002479797" description="Methionine-rich peptide X" evidence="2">
    <location>
        <begin position="26"/>
        <end position="91"/>
    </location>
</feature>
<protein>
    <recommendedName>
        <fullName evidence="5">Methionine-rich peptide X</fullName>
    </recommendedName>
</protein>
<organism evidence="3 4">
    <name type="scientific">Pseudomonas fluorescens</name>
    <dbReference type="NCBI Taxonomy" id="294"/>
    <lineage>
        <taxon>Bacteria</taxon>
        <taxon>Pseudomonadati</taxon>
        <taxon>Pseudomonadota</taxon>
        <taxon>Gammaproteobacteria</taxon>
        <taxon>Pseudomonadales</taxon>
        <taxon>Pseudomonadaceae</taxon>
        <taxon>Pseudomonas</taxon>
    </lineage>
</organism>
<keyword evidence="2" id="KW-0732">Signal</keyword>
<feature type="compositionally biased region" description="Polar residues" evidence="1">
    <location>
        <begin position="22"/>
        <end position="32"/>
    </location>
</feature>
<sequence length="91" mass="9942">MRNSIAYTAVLAAILTLGAISTSFAEQPQSTTKDSSDMMKGKDMPMMEGGKMPMMDMMQEMSAMMKNCNTMMESMNKHMGSEPAQGSTKVQ</sequence>
<dbReference type="AlphaFoldDB" id="A0A0F4UUJ3"/>
<feature type="compositionally biased region" description="Basic and acidic residues" evidence="1">
    <location>
        <begin position="34"/>
        <end position="45"/>
    </location>
</feature>
<evidence type="ECO:0008006" key="5">
    <source>
        <dbReference type="Google" id="ProtNLM"/>
    </source>
</evidence>
<dbReference type="Proteomes" id="UP000033400">
    <property type="component" value="Unassembled WGS sequence"/>
</dbReference>
<reference evidence="3 4" key="1">
    <citation type="submission" date="2015-03" db="EMBL/GenBank/DDBJ databases">
        <title>Comparative genomics of Pseudomonas insights into diversity of traits involved in vanlence and defense.</title>
        <authorList>
            <person name="Qin Y."/>
        </authorList>
    </citation>
    <scope>NUCLEOTIDE SEQUENCE [LARGE SCALE GENOMIC DNA]</scope>
    <source>
        <strain evidence="3 4">H24</strain>
    </source>
</reference>
<feature type="region of interest" description="Disordered" evidence="1">
    <location>
        <begin position="22"/>
        <end position="51"/>
    </location>
</feature>
<dbReference type="PATRIC" id="fig|294.133.peg.6242"/>